<sequence length="123" mass="13784">MTSILKNTLVAALMFTTVVSLANGPESTFGKKTLEVEKNLISVKLDPVFKKKGQKLFVNLLNLDQEKVTIKVIDSEGRIVFKEVIEGDIVVEKAFNFEKAYEGNYTVVIIDNDKTFKEKVAVK</sequence>
<organism evidence="2 3">
    <name type="scientific">Croceitalea rosinachiae</name>
    <dbReference type="NCBI Taxonomy" id="3075596"/>
    <lineage>
        <taxon>Bacteria</taxon>
        <taxon>Pseudomonadati</taxon>
        <taxon>Bacteroidota</taxon>
        <taxon>Flavobacteriia</taxon>
        <taxon>Flavobacteriales</taxon>
        <taxon>Flavobacteriaceae</taxon>
        <taxon>Croceitalea</taxon>
    </lineage>
</organism>
<evidence type="ECO:0000313" key="2">
    <source>
        <dbReference type="EMBL" id="MDT0606914.1"/>
    </source>
</evidence>
<keyword evidence="3" id="KW-1185">Reference proteome</keyword>
<dbReference type="Proteomes" id="UP001255246">
    <property type="component" value="Unassembled WGS sequence"/>
</dbReference>
<evidence type="ECO:0008006" key="4">
    <source>
        <dbReference type="Google" id="ProtNLM"/>
    </source>
</evidence>
<comment type="caution">
    <text evidence="2">The sequence shown here is derived from an EMBL/GenBank/DDBJ whole genome shotgun (WGS) entry which is preliminary data.</text>
</comment>
<feature type="signal peptide" evidence="1">
    <location>
        <begin position="1"/>
        <end position="22"/>
    </location>
</feature>
<proteinExistence type="predicted"/>
<dbReference type="RefSeq" id="WP_311350482.1">
    <property type="nucleotide sequence ID" value="NZ_JAVRHR010000002.1"/>
</dbReference>
<accession>A0ABU3AAB9</accession>
<reference evidence="2 3" key="1">
    <citation type="submission" date="2023-09" db="EMBL/GenBank/DDBJ databases">
        <authorList>
            <person name="Rey-Velasco X."/>
        </authorList>
    </citation>
    <scope>NUCLEOTIDE SEQUENCE [LARGE SCALE GENOMIC DNA]</scope>
    <source>
        <strain evidence="2 3">F388</strain>
    </source>
</reference>
<evidence type="ECO:0000256" key="1">
    <source>
        <dbReference type="SAM" id="SignalP"/>
    </source>
</evidence>
<evidence type="ECO:0000313" key="3">
    <source>
        <dbReference type="Proteomes" id="UP001255246"/>
    </source>
</evidence>
<name>A0ABU3AAB9_9FLAO</name>
<feature type="chain" id="PRO_5046157693" description="Por secretion system C-terminal sorting domain-containing protein" evidence="1">
    <location>
        <begin position="23"/>
        <end position="123"/>
    </location>
</feature>
<protein>
    <recommendedName>
        <fullName evidence="4">Por secretion system C-terminal sorting domain-containing protein</fullName>
    </recommendedName>
</protein>
<gene>
    <name evidence="2" type="ORF">RM706_07730</name>
</gene>
<dbReference type="EMBL" id="JAVRHR010000002">
    <property type="protein sequence ID" value="MDT0606914.1"/>
    <property type="molecule type" value="Genomic_DNA"/>
</dbReference>
<keyword evidence="1" id="KW-0732">Signal</keyword>